<sequence length="250" mass="28834">MTVKLFIRHVLGVNADHDGLYRKTAAYYGTVEQQGRLTLHLHLLLWIANSLSPHEIRNRMMDPQSGFQRKMIDYLESVHQGEFIGRTMTEVQNDILYASSDPDYKDPTQTLPEAPPYPCNHQSDQKCKNCKKGDIWWGSFKNVTNDLLYRSNIHSCGDHCMVKGECKARFPRPYVEETTVDEKDEYITLRKLERRLNTFTPALTYLLRSNSDVTSLLSGTALKSVVAYVTDYITKTPLKTYTIFQTIRDV</sequence>
<feature type="non-terminal residue" evidence="1">
    <location>
        <position position="250"/>
    </location>
</feature>
<accession>A0A5C3N4Z5</accession>
<evidence type="ECO:0008006" key="3">
    <source>
        <dbReference type="Google" id="ProtNLM"/>
    </source>
</evidence>
<dbReference type="OrthoDB" id="3229882at2759"/>
<dbReference type="EMBL" id="ML213508">
    <property type="protein sequence ID" value="TFK52744.1"/>
    <property type="molecule type" value="Genomic_DNA"/>
</dbReference>
<proteinExistence type="predicted"/>
<protein>
    <recommendedName>
        <fullName evidence="3">Helitron helicase-like domain-containing protein</fullName>
    </recommendedName>
</protein>
<evidence type="ECO:0000313" key="2">
    <source>
        <dbReference type="Proteomes" id="UP000305948"/>
    </source>
</evidence>
<name>A0A5C3N4Z5_9AGAM</name>
<dbReference type="AlphaFoldDB" id="A0A5C3N4Z5"/>
<dbReference type="STRING" id="5364.A0A5C3N4Z5"/>
<reference evidence="1 2" key="1">
    <citation type="journal article" date="2019" name="Nat. Ecol. Evol.">
        <title>Megaphylogeny resolves global patterns of mushroom evolution.</title>
        <authorList>
            <person name="Varga T."/>
            <person name="Krizsan K."/>
            <person name="Foldi C."/>
            <person name="Dima B."/>
            <person name="Sanchez-Garcia M."/>
            <person name="Sanchez-Ramirez S."/>
            <person name="Szollosi G.J."/>
            <person name="Szarkandi J.G."/>
            <person name="Papp V."/>
            <person name="Albert L."/>
            <person name="Andreopoulos W."/>
            <person name="Angelini C."/>
            <person name="Antonin V."/>
            <person name="Barry K.W."/>
            <person name="Bougher N.L."/>
            <person name="Buchanan P."/>
            <person name="Buyck B."/>
            <person name="Bense V."/>
            <person name="Catcheside P."/>
            <person name="Chovatia M."/>
            <person name="Cooper J."/>
            <person name="Damon W."/>
            <person name="Desjardin D."/>
            <person name="Finy P."/>
            <person name="Geml J."/>
            <person name="Haridas S."/>
            <person name="Hughes K."/>
            <person name="Justo A."/>
            <person name="Karasinski D."/>
            <person name="Kautmanova I."/>
            <person name="Kiss B."/>
            <person name="Kocsube S."/>
            <person name="Kotiranta H."/>
            <person name="LaButti K.M."/>
            <person name="Lechner B.E."/>
            <person name="Liimatainen K."/>
            <person name="Lipzen A."/>
            <person name="Lukacs Z."/>
            <person name="Mihaltcheva S."/>
            <person name="Morgado L.N."/>
            <person name="Niskanen T."/>
            <person name="Noordeloos M.E."/>
            <person name="Ohm R.A."/>
            <person name="Ortiz-Santana B."/>
            <person name="Ovrebo C."/>
            <person name="Racz N."/>
            <person name="Riley R."/>
            <person name="Savchenko A."/>
            <person name="Shiryaev A."/>
            <person name="Soop K."/>
            <person name="Spirin V."/>
            <person name="Szebenyi C."/>
            <person name="Tomsovsky M."/>
            <person name="Tulloss R.E."/>
            <person name="Uehling J."/>
            <person name="Grigoriev I.V."/>
            <person name="Vagvolgyi C."/>
            <person name="Papp T."/>
            <person name="Martin F.M."/>
            <person name="Miettinen O."/>
            <person name="Hibbett D.S."/>
            <person name="Nagy L.G."/>
        </authorList>
    </citation>
    <scope>NUCLEOTIDE SEQUENCE [LARGE SCALE GENOMIC DNA]</scope>
    <source>
        <strain evidence="1 2">OMC1185</strain>
    </source>
</reference>
<organism evidence="1 2">
    <name type="scientific">Heliocybe sulcata</name>
    <dbReference type="NCBI Taxonomy" id="5364"/>
    <lineage>
        <taxon>Eukaryota</taxon>
        <taxon>Fungi</taxon>
        <taxon>Dikarya</taxon>
        <taxon>Basidiomycota</taxon>
        <taxon>Agaricomycotina</taxon>
        <taxon>Agaricomycetes</taxon>
        <taxon>Gloeophyllales</taxon>
        <taxon>Gloeophyllaceae</taxon>
        <taxon>Heliocybe</taxon>
    </lineage>
</organism>
<dbReference type="Proteomes" id="UP000305948">
    <property type="component" value="Unassembled WGS sequence"/>
</dbReference>
<evidence type="ECO:0000313" key="1">
    <source>
        <dbReference type="EMBL" id="TFK52744.1"/>
    </source>
</evidence>
<gene>
    <name evidence="1" type="ORF">OE88DRAFT_1627193</name>
</gene>
<keyword evidence="2" id="KW-1185">Reference proteome</keyword>